<name>A0A197K6K4_9FUNG</name>
<feature type="compositionally biased region" description="Polar residues" evidence="5">
    <location>
        <begin position="506"/>
        <end position="516"/>
    </location>
</feature>
<dbReference type="EMBL" id="KV442022">
    <property type="protein sequence ID" value="OAQ33110.1"/>
    <property type="molecule type" value="Genomic_DNA"/>
</dbReference>
<dbReference type="OrthoDB" id="2431312at2759"/>
<keyword evidence="3 6" id="KW-1133">Transmembrane helix</keyword>
<accession>A0A197K6K4</accession>
<evidence type="ECO:0008006" key="9">
    <source>
        <dbReference type="Google" id="ProtNLM"/>
    </source>
</evidence>
<evidence type="ECO:0000256" key="2">
    <source>
        <dbReference type="ARBA" id="ARBA00022692"/>
    </source>
</evidence>
<proteinExistence type="predicted"/>
<comment type="subcellular location">
    <subcellularLocation>
        <location evidence="1">Membrane</location>
        <topology evidence="1">Single-pass membrane protein</topology>
    </subcellularLocation>
</comment>
<keyword evidence="8" id="KW-1185">Reference proteome</keyword>
<feature type="transmembrane region" description="Helical" evidence="6">
    <location>
        <begin position="343"/>
        <end position="365"/>
    </location>
</feature>
<dbReference type="GO" id="GO:0071944">
    <property type="term" value="C:cell periphery"/>
    <property type="evidence" value="ECO:0007669"/>
    <property type="project" value="UniProtKB-ARBA"/>
</dbReference>
<reference evidence="7 8" key="1">
    <citation type="submission" date="2016-05" db="EMBL/GenBank/DDBJ databases">
        <title>Genome sequencing reveals origins of a unique bacterial endosymbiosis in the earliest lineages of terrestrial Fungi.</title>
        <authorList>
            <consortium name="DOE Joint Genome Institute"/>
            <person name="Uehling J."/>
            <person name="Gryganskyi A."/>
            <person name="Hameed K."/>
            <person name="Tschaplinski T."/>
            <person name="Misztal P."/>
            <person name="Wu S."/>
            <person name="Desiro A."/>
            <person name="Vande Pol N."/>
            <person name="Du Z.-Y."/>
            <person name="Zienkiewicz A."/>
            <person name="Zienkiewicz K."/>
            <person name="Morin E."/>
            <person name="Tisserant E."/>
            <person name="Splivallo R."/>
            <person name="Hainaut M."/>
            <person name="Henrissat B."/>
            <person name="Ohm R."/>
            <person name="Kuo A."/>
            <person name="Yan J."/>
            <person name="Lipzen A."/>
            <person name="Nolan M."/>
            <person name="Labutti K."/>
            <person name="Barry K."/>
            <person name="Goldstein A."/>
            <person name="Labbe J."/>
            <person name="Schadt C."/>
            <person name="Tuskan G."/>
            <person name="Grigoriev I."/>
            <person name="Martin F."/>
            <person name="Vilgalys R."/>
            <person name="Bonito G."/>
        </authorList>
    </citation>
    <scope>NUCLEOTIDE SEQUENCE [LARGE SCALE GENOMIC DNA]</scope>
    <source>
        <strain evidence="7 8">AG-77</strain>
    </source>
</reference>
<dbReference type="Proteomes" id="UP000078512">
    <property type="component" value="Unassembled WGS sequence"/>
</dbReference>
<sequence length="563" mass="59611">MSYPVPVYPRPCLAADEDNNALFLLGVSPTGIGKMESSYVSLANINSPSVKPLGSQTDVDSWATNAPKACFTYPADVHPNSPIMLVQYGTFKTYMSIMNANGVFTQATLFVGTAFMSPRQFAMVGDSGDFAWFVAQTNVTDPTTKSNWFGVRLNFTTGLGSYIDPGIGTIPTSTPLLSVGTYGSTPTTAWQGNNVVFDTQGGGYIYPTVGALDQVSHVITQSAAKSVTMSGISLTADSIPVTMEGTGYILDKAADGSTALYSITPSQSSTLQRVTRTGGAPAFNPSMVAVACNKMIVTYSMVNTTTAYFNTFDTTTNTWAGLGLVGVPGYSDNSGGGKSSTSLGAIIGGAVGGLVVIALVAFLFIRNRRKKTVGKKDIDGHGAMNGKADDHQTPHVYTYVPETVPVPIVQQPVFFDPHQQQQQVVAAQAAYYDPNAVVYDQNAAAALNVYDPNANIYDQNTHIYDQGLNTYEAPGAGAYPPPPPASAGTPYSPVPPSPYQDPAMSPTYSSQATKTGSPAPANPQFVNPEAYVSPKGIGSPQYVEAREYKVEAKPSNEPEYYRP</sequence>
<feature type="region of interest" description="Disordered" evidence="5">
    <location>
        <begin position="474"/>
        <end position="537"/>
    </location>
</feature>
<keyword evidence="4 6" id="KW-0472">Membrane</keyword>
<evidence type="ECO:0000256" key="4">
    <source>
        <dbReference type="ARBA" id="ARBA00023136"/>
    </source>
</evidence>
<evidence type="ECO:0000256" key="5">
    <source>
        <dbReference type="SAM" id="MobiDB-lite"/>
    </source>
</evidence>
<dbReference type="GO" id="GO:0016020">
    <property type="term" value="C:membrane"/>
    <property type="evidence" value="ECO:0007669"/>
    <property type="project" value="UniProtKB-SubCell"/>
</dbReference>
<evidence type="ECO:0000256" key="6">
    <source>
        <dbReference type="SAM" id="Phobius"/>
    </source>
</evidence>
<gene>
    <name evidence="7" type="ORF">K457DRAFT_15677</name>
</gene>
<evidence type="ECO:0000256" key="3">
    <source>
        <dbReference type="ARBA" id="ARBA00022989"/>
    </source>
</evidence>
<dbReference type="AlphaFoldDB" id="A0A197K6K4"/>
<evidence type="ECO:0000313" key="8">
    <source>
        <dbReference type="Proteomes" id="UP000078512"/>
    </source>
</evidence>
<keyword evidence="2 6" id="KW-0812">Transmembrane</keyword>
<dbReference type="PANTHER" id="PTHR15549:SF30">
    <property type="entry name" value="MID2 DOMAIN-CONTAINING PROTEIN"/>
    <property type="match status" value="1"/>
</dbReference>
<evidence type="ECO:0000256" key="1">
    <source>
        <dbReference type="ARBA" id="ARBA00004167"/>
    </source>
</evidence>
<dbReference type="PANTHER" id="PTHR15549">
    <property type="entry name" value="PAIRED IMMUNOGLOBULIN-LIKE TYPE 2 RECEPTOR"/>
    <property type="match status" value="1"/>
</dbReference>
<protein>
    <recommendedName>
        <fullName evidence="9">Peptidase A1 domain-containing protein</fullName>
    </recommendedName>
</protein>
<organism evidence="7 8">
    <name type="scientific">Linnemannia elongata AG-77</name>
    <dbReference type="NCBI Taxonomy" id="1314771"/>
    <lineage>
        <taxon>Eukaryota</taxon>
        <taxon>Fungi</taxon>
        <taxon>Fungi incertae sedis</taxon>
        <taxon>Mucoromycota</taxon>
        <taxon>Mortierellomycotina</taxon>
        <taxon>Mortierellomycetes</taxon>
        <taxon>Mortierellales</taxon>
        <taxon>Mortierellaceae</taxon>
        <taxon>Linnemannia</taxon>
    </lineage>
</organism>
<evidence type="ECO:0000313" key="7">
    <source>
        <dbReference type="EMBL" id="OAQ33110.1"/>
    </source>
</evidence>
<dbReference type="InterPro" id="IPR051694">
    <property type="entry name" value="Immunoregulatory_rcpt-like"/>
</dbReference>